<accession>A0AAU9K7K7</accession>
<gene>
    <name evidence="1" type="ORF">BSTOLATCC_MIC57238</name>
</gene>
<comment type="caution">
    <text evidence="1">The sequence shown here is derived from an EMBL/GenBank/DDBJ whole genome shotgun (WGS) entry which is preliminary data.</text>
</comment>
<sequence>MIINIYEIHPQKKTLKWNSPAKPSKSLQELLLRLRYLSKSPIILRHMLDPSSPRVIASVEISLKISNNFWTFAWYKRVPSIEKLRMASRFIHKIYMYHILFMYLLYH</sequence>
<proteinExistence type="predicted"/>
<dbReference type="Proteomes" id="UP001162131">
    <property type="component" value="Unassembled WGS sequence"/>
</dbReference>
<organism evidence="1 2">
    <name type="scientific">Blepharisma stoltei</name>
    <dbReference type="NCBI Taxonomy" id="1481888"/>
    <lineage>
        <taxon>Eukaryota</taxon>
        <taxon>Sar</taxon>
        <taxon>Alveolata</taxon>
        <taxon>Ciliophora</taxon>
        <taxon>Postciliodesmatophora</taxon>
        <taxon>Heterotrichea</taxon>
        <taxon>Heterotrichida</taxon>
        <taxon>Blepharismidae</taxon>
        <taxon>Blepharisma</taxon>
    </lineage>
</organism>
<evidence type="ECO:0000313" key="1">
    <source>
        <dbReference type="EMBL" id="CAG9332924.1"/>
    </source>
</evidence>
<reference evidence="1" key="1">
    <citation type="submission" date="2021-09" db="EMBL/GenBank/DDBJ databases">
        <authorList>
            <consortium name="AG Swart"/>
            <person name="Singh M."/>
            <person name="Singh A."/>
            <person name="Seah K."/>
            <person name="Emmerich C."/>
        </authorList>
    </citation>
    <scope>NUCLEOTIDE SEQUENCE</scope>
    <source>
        <strain evidence="1">ATCC30299</strain>
    </source>
</reference>
<evidence type="ECO:0000313" key="2">
    <source>
        <dbReference type="Proteomes" id="UP001162131"/>
    </source>
</evidence>
<protein>
    <submittedName>
        <fullName evidence="1">Uncharacterized protein</fullName>
    </submittedName>
</protein>
<dbReference type="AlphaFoldDB" id="A0AAU9K7K7"/>
<dbReference type="EMBL" id="CAJZBQ010000055">
    <property type="protein sequence ID" value="CAG9332924.1"/>
    <property type="molecule type" value="Genomic_DNA"/>
</dbReference>
<name>A0AAU9K7K7_9CILI</name>
<keyword evidence="2" id="KW-1185">Reference proteome</keyword>